<feature type="domain" description="PurM-like C-terminal" evidence="4">
    <location>
        <begin position="158"/>
        <end position="316"/>
    </location>
</feature>
<dbReference type="InterPro" id="IPR010918">
    <property type="entry name" value="PurM-like_C_dom"/>
</dbReference>
<dbReference type="Pfam" id="PF00586">
    <property type="entry name" value="AIRS"/>
    <property type="match status" value="1"/>
</dbReference>
<keyword evidence="2" id="KW-0547">Nucleotide-binding</keyword>
<feature type="binding site" evidence="2">
    <location>
        <position position="224"/>
    </location>
    <ligand>
        <name>Mg(2+)</name>
        <dbReference type="ChEBI" id="CHEBI:18420"/>
        <label>5</label>
    </ligand>
</feature>
<keyword evidence="2" id="KW-0479">Metal-binding</keyword>
<dbReference type="Gene3D" id="3.90.650.10">
    <property type="entry name" value="PurM-like C-terminal domain"/>
    <property type="match status" value="1"/>
</dbReference>
<name>A0A932CQL0_UNCTE</name>
<dbReference type="InterPro" id="IPR036921">
    <property type="entry name" value="PurM-like_N_sf"/>
</dbReference>
<comment type="function">
    <text evidence="2">Catalyzes the ATP-dependent phosphorylation of thiamine-monophosphate (TMP) to form thiamine-pyrophosphate (TPP), the active form of vitamin B1.</text>
</comment>
<evidence type="ECO:0000259" key="3">
    <source>
        <dbReference type="Pfam" id="PF00586"/>
    </source>
</evidence>
<dbReference type="CDD" id="cd02194">
    <property type="entry name" value="ThiL"/>
    <property type="match status" value="1"/>
</dbReference>
<dbReference type="GO" id="GO:0005524">
    <property type="term" value="F:ATP binding"/>
    <property type="evidence" value="ECO:0007669"/>
    <property type="project" value="UniProtKB-UniRule"/>
</dbReference>
<feature type="binding site" evidence="2">
    <location>
        <position position="52"/>
    </location>
    <ligand>
        <name>Mg(2+)</name>
        <dbReference type="ChEBI" id="CHEBI:18420"/>
        <label>1</label>
    </ligand>
</feature>
<dbReference type="Proteomes" id="UP000769766">
    <property type="component" value="Unassembled WGS sequence"/>
</dbReference>
<keyword evidence="2 5" id="KW-0418">Kinase</keyword>
<dbReference type="SUPFAM" id="SSF56042">
    <property type="entry name" value="PurM C-terminal domain-like"/>
    <property type="match status" value="1"/>
</dbReference>
<comment type="similarity">
    <text evidence="2">Belongs to the thiamine-monophosphate kinase family.</text>
</comment>
<dbReference type="Gene3D" id="3.30.1330.10">
    <property type="entry name" value="PurM-like, N-terminal domain"/>
    <property type="match status" value="1"/>
</dbReference>
<organism evidence="5 6">
    <name type="scientific">Tectimicrobiota bacterium</name>
    <dbReference type="NCBI Taxonomy" id="2528274"/>
    <lineage>
        <taxon>Bacteria</taxon>
        <taxon>Pseudomonadati</taxon>
        <taxon>Nitrospinota/Tectimicrobiota group</taxon>
        <taxon>Candidatus Tectimicrobiota</taxon>
    </lineage>
</organism>
<keyword evidence="2" id="KW-0460">Magnesium</keyword>
<feature type="binding site" evidence="2">
    <location>
        <position position="81"/>
    </location>
    <ligand>
        <name>Mg(2+)</name>
        <dbReference type="ChEBI" id="CHEBI:18420"/>
        <label>3</label>
    </ligand>
</feature>
<feature type="binding site" evidence="2">
    <location>
        <position position="52"/>
    </location>
    <ligand>
        <name>Mg(2+)</name>
        <dbReference type="ChEBI" id="CHEBI:18420"/>
        <label>2</label>
    </ligand>
</feature>
<evidence type="ECO:0000313" key="5">
    <source>
        <dbReference type="EMBL" id="MBI2877653.1"/>
    </source>
</evidence>
<keyword evidence="2" id="KW-0067">ATP-binding</keyword>
<feature type="binding site" evidence="2">
    <location>
        <position position="81"/>
    </location>
    <ligand>
        <name>Mg(2+)</name>
        <dbReference type="ChEBI" id="CHEBI:18420"/>
        <label>2</label>
    </ligand>
</feature>
<evidence type="ECO:0000256" key="2">
    <source>
        <dbReference type="HAMAP-Rule" id="MF_02128"/>
    </source>
</evidence>
<comment type="pathway">
    <text evidence="2">Cofactor biosynthesis; thiamine diphosphate biosynthesis; thiamine diphosphate from thiamine phosphate: step 1/1.</text>
</comment>
<comment type="caution">
    <text evidence="2">Lacks conserved residue(s) required for the propagation of feature annotation.</text>
</comment>
<protein>
    <recommendedName>
        <fullName evidence="2">Thiamine-monophosphate kinase</fullName>
        <shortName evidence="2">TMP kinase</shortName>
        <shortName evidence="2">Thiamine-phosphate kinase</shortName>
        <ecNumber evidence="2">2.7.4.16</ecNumber>
    </recommendedName>
</protein>
<feature type="binding site" evidence="2">
    <location>
        <position position="51"/>
    </location>
    <ligand>
        <name>Mg(2+)</name>
        <dbReference type="ChEBI" id="CHEBI:18420"/>
        <label>1</label>
    </ligand>
</feature>
<comment type="caution">
    <text evidence="5">The sequence shown here is derived from an EMBL/GenBank/DDBJ whole genome shotgun (WGS) entry which is preliminary data.</text>
</comment>
<evidence type="ECO:0000313" key="6">
    <source>
        <dbReference type="Proteomes" id="UP000769766"/>
    </source>
</evidence>
<comment type="miscellaneous">
    <text evidence="2">Reaction mechanism of ThiL seems to utilize a direct, inline transfer of the gamma-phosphate of ATP to TMP rather than a phosphorylated enzyme intermediate.</text>
</comment>
<dbReference type="EMBL" id="JACPRF010000376">
    <property type="protein sequence ID" value="MBI2877653.1"/>
    <property type="molecule type" value="Genomic_DNA"/>
</dbReference>
<feature type="binding site" evidence="2">
    <location>
        <position position="35"/>
    </location>
    <ligand>
        <name>Mg(2+)</name>
        <dbReference type="ChEBI" id="CHEBI:18420"/>
        <label>4</label>
    </ligand>
</feature>
<dbReference type="GO" id="GO:0000287">
    <property type="term" value="F:magnesium ion binding"/>
    <property type="evidence" value="ECO:0007669"/>
    <property type="project" value="UniProtKB-UniRule"/>
</dbReference>
<dbReference type="NCBIfam" id="TIGR01379">
    <property type="entry name" value="thiL"/>
    <property type="match status" value="1"/>
</dbReference>
<feature type="binding site" evidence="2">
    <location>
        <position position="81"/>
    </location>
    <ligand>
        <name>Mg(2+)</name>
        <dbReference type="ChEBI" id="CHEBI:18420"/>
        <label>4</label>
    </ligand>
</feature>
<feature type="binding site" evidence="2">
    <location>
        <position position="35"/>
    </location>
    <ligand>
        <name>Mg(2+)</name>
        <dbReference type="ChEBI" id="CHEBI:18420"/>
        <label>3</label>
    </ligand>
</feature>
<feature type="domain" description="PurM-like N-terminal" evidence="3">
    <location>
        <begin position="33"/>
        <end position="146"/>
    </location>
</feature>
<dbReference type="Pfam" id="PF02769">
    <property type="entry name" value="AIRS_C"/>
    <property type="match status" value="1"/>
</dbReference>
<dbReference type="EC" id="2.7.4.16" evidence="2"/>
<dbReference type="InterPro" id="IPR036676">
    <property type="entry name" value="PurM-like_C_sf"/>
</dbReference>
<dbReference type="InterPro" id="IPR016188">
    <property type="entry name" value="PurM-like_N"/>
</dbReference>
<proteinExistence type="inferred from homology"/>
<dbReference type="InterPro" id="IPR006283">
    <property type="entry name" value="ThiL-like"/>
</dbReference>
<dbReference type="PANTHER" id="PTHR30270:SF0">
    <property type="entry name" value="THIAMINE-MONOPHOSPHATE KINASE"/>
    <property type="match status" value="1"/>
</dbReference>
<reference evidence="5" key="1">
    <citation type="submission" date="2020-07" db="EMBL/GenBank/DDBJ databases">
        <title>Huge and variable diversity of episymbiotic CPR bacteria and DPANN archaea in groundwater ecosystems.</title>
        <authorList>
            <person name="He C.Y."/>
            <person name="Keren R."/>
            <person name="Whittaker M."/>
            <person name="Farag I.F."/>
            <person name="Doudna J."/>
            <person name="Cate J.H.D."/>
            <person name="Banfield J.F."/>
        </authorList>
    </citation>
    <scope>NUCLEOTIDE SEQUENCE</scope>
    <source>
        <strain evidence="5">NC_groundwater_672_Ag_B-0.1um_62_36</strain>
    </source>
</reference>
<evidence type="ECO:0000259" key="4">
    <source>
        <dbReference type="Pfam" id="PF02769"/>
    </source>
</evidence>
<dbReference type="PANTHER" id="PTHR30270">
    <property type="entry name" value="THIAMINE-MONOPHOSPHATE KINASE"/>
    <property type="match status" value="1"/>
</dbReference>
<feature type="binding site" evidence="2">
    <location>
        <position position="274"/>
    </location>
    <ligand>
        <name>substrate</name>
    </ligand>
</feature>
<feature type="binding site" evidence="2">
    <location>
        <position position="50"/>
    </location>
    <ligand>
        <name>Mg(2+)</name>
        <dbReference type="ChEBI" id="CHEBI:18420"/>
        <label>4</label>
    </ligand>
</feature>
<feature type="binding site" evidence="2">
    <location>
        <position position="331"/>
    </location>
    <ligand>
        <name>substrate</name>
    </ligand>
</feature>
<feature type="binding site" evidence="2">
    <location>
        <begin position="127"/>
        <end position="128"/>
    </location>
    <ligand>
        <name>ATP</name>
        <dbReference type="ChEBI" id="CHEBI:30616"/>
    </ligand>
</feature>
<dbReference type="GO" id="GO:0009030">
    <property type="term" value="F:thiamine-phosphate kinase activity"/>
    <property type="evidence" value="ECO:0007669"/>
    <property type="project" value="UniProtKB-UniRule"/>
</dbReference>
<feature type="binding site" evidence="2">
    <location>
        <position position="59"/>
    </location>
    <ligand>
        <name>substrate</name>
    </ligand>
</feature>
<feature type="binding site" evidence="2">
    <location>
        <position position="223"/>
    </location>
    <ligand>
        <name>ATP</name>
        <dbReference type="ChEBI" id="CHEBI:30616"/>
    </ligand>
</feature>
<feature type="binding site" evidence="2">
    <location>
        <position position="154"/>
    </location>
    <ligand>
        <name>ATP</name>
        <dbReference type="ChEBI" id="CHEBI:30616"/>
    </ligand>
</feature>
<dbReference type="GO" id="GO:0009228">
    <property type="term" value="P:thiamine biosynthetic process"/>
    <property type="evidence" value="ECO:0007669"/>
    <property type="project" value="UniProtKB-KW"/>
</dbReference>
<comment type="catalytic activity">
    <reaction evidence="2">
        <text>thiamine phosphate + ATP = thiamine diphosphate + ADP</text>
        <dbReference type="Rhea" id="RHEA:15913"/>
        <dbReference type="ChEBI" id="CHEBI:30616"/>
        <dbReference type="ChEBI" id="CHEBI:37575"/>
        <dbReference type="ChEBI" id="CHEBI:58937"/>
        <dbReference type="ChEBI" id="CHEBI:456216"/>
        <dbReference type="EC" id="2.7.4.16"/>
    </reaction>
</comment>
<gene>
    <name evidence="2 5" type="primary">thiL</name>
    <name evidence="5" type="ORF">HYY20_12305</name>
</gene>
<keyword evidence="2 5" id="KW-0808">Transferase</keyword>
<dbReference type="HAMAP" id="MF_02128">
    <property type="entry name" value="TMP_kinase"/>
    <property type="match status" value="1"/>
</dbReference>
<dbReference type="SUPFAM" id="SSF55326">
    <property type="entry name" value="PurM N-terminal domain-like"/>
    <property type="match status" value="1"/>
</dbReference>
<keyword evidence="1 2" id="KW-0784">Thiamine biosynthesis</keyword>
<sequence>MSAPRQTGEFFLIEQIRKGMEGRYPPWVSRGIGDDCAILRPGEGTELIVTTDTMVEKIHFDLSWSSYAQVGGRVMAASLSDIAAMGGTPRGALLSCSLPARRAEGVMELVRGVRELGDRYGCPLIGGDLTRSSQELFVNVTLLGEVDRGKALCRSGAQEGDEIWVTGTLGGSQAGLNVLRFAPEVSQEAAQAVISRYLQPLPRLPEARYLAGLSALHSLIDLSDGLSSDLGHICSGSGLGARLLAAALPISPEVQEVARALGEDPLAYALNGGEDFELCLTAREGALGPWVESFRQRFALPLTCVGRMVAGEGISLVGPGGEVQRLEPLGFDHFRGAISPERSKD</sequence>
<dbReference type="GO" id="GO:0009229">
    <property type="term" value="P:thiamine diphosphate biosynthetic process"/>
    <property type="evidence" value="ECO:0007669"/>
    <property type="project" value="UniProtKB-UniRule"/>
</dbReference>
<dbReference type="AlphaFoldDB" id="A0A932CQL0"/>
<dbReference type="PIRSF" id="PIRSF005303">
    <property type="entry name" value="Thiam_monoph_kin"/>
    <property type="match status" value="1"/>
</dbReference>
<feature type="binding site" evidence="2">
    <location>
        <position position="128"/>
    </location>
    <ligand>
        <name>Mg(2+)</name>
        <dbReference type="ChEBI" id="CHEBI:18420"/>
        <label>1</label>
    </ligand>
</feature>
<evidence type="ECO:0000256" key="1">
    <source>
        <dbReference type="ARBA" id="ARBA00022977"/>
    </source>
</evidence>
<feature type="binding site" evidence="2">
    <location>
        <position position="221"/>
    </location>
    <ligand>
        <name>Mg(2+)</name>
        <dbReference type="ChEBI" id="CHEBI:18420"/>
        <label>3</label>
    </ligand>
</feature>
<accession>A0A932CQL0</accession>